<dbReference type="EMBL" id="LT965928">
    <property type="protein sequence ID" value="SOU40127.1"/>
    <property type="molecule type" value="Genomic_DNA"/>
</dbReference>
<sequence length="40" mass="4603">MAFFYAPINFITSFILNNMINTVLVHKALALYAKTQIMTH</sequence>
<name>A0A2K4X745_PSEVC</name>
<reference evidence="1 2" key="1">
    <citation type="submission" date="2017-11" db="EMBL/GenBank/DDBJ databases">
        <authorList>
            <person name="Han C.G."/>
        </authorList>
    </citation>
    <scope>NUCLEOTIDE SEQUENCE [LARGE SCALE GENOMIC DNA]</scope>
    <source>
        <strain evidence="2">ATCC 43555</strain>
    </source>
</reference>
<gene>
    <name evidence="1" type="ORF">PCAR9_A20559</name>
</gene>
<protein>
    <submittedName>
        <fullName evidence="1">Uncharacterized protein</fullName>
    </submittedName>
</protein>
<proteinExistence type="predicted"/>
<evidence type="ECO:0000313" key="1">
    <source>
        <dbReference type="EMBL" id="SOU40127.1"/>
    </source>
</evidence>
<dbReference type="Proteomes" id="UP000238288">
    <property type="component" value="Chromosome PCAR9a"/>
</dbReference>
<accession>A0A2K4X745</accession>
<organism evidence="1 2">
    <name type="scientific">Pseudoalteromonas carrageenovora IAM 12662</name>
    <dbReference type="NCBI Taxonomy" id="1314868"/>
    <lineage>
        <taxon>Bacteria</taxon>
        <taxon>Pseudomonadati</taxon>
        <taxon>Pseudomonadota</taxon>
        <taxon>Gammaproteobacteria</taxon>
        <taxon>Alteromonadales</taxon>
        <taxon>Pseudoalteromonadaceae</taxon>
        <taxon>Pseudoalteromonas</taxon>
    </lineage>
</organism>
<evidence type="ECO:0000313" key="2">
    <source>
        <dbReference type="Proteomes" id="UP000238288"/>
    </source>
</evidence>
<dbReference type="AlphaFoldDB" id="A0A2K4X745"/>